<organism evidence="5 6">
    <name type="scientific">Paralimibaculum aggregatum</name>
    <dbReference type="NCBI Taxonomy" id="3036245"/>
    <lineage>
        <taxon>Bacteria</taxon>
        <taxon>Pseudomonadati</taxon>
        <taxon>Pseudomonadota</taxon>
        <taxon>Alphaproteobacteria</taxon>
        <taxon>Rhodobacterales</taxon>
        <taxon>Paracoccaceae</taxon>
        <taxon>Paralimibaculum</taxon>
    </lineage>
</organism>
<evidence type="ECO:0000256" key="3">
    <source>
        <dbReference type="ARBA" id="ARBA00022764"/>
    </source>
</evidence>
<keyword evidence="2 4" id="KW-0732">Signal</keyword>
<reference evidence="5 6" key="1">
    <citation type="submission" date="2023-04" db="EMBL/GenBank/DDBJ databases">
        <title>Marinoamorphus aggregata gen. nov., sp. Nov., isolate from tissue of brittle star Ophioplocus japonicus.</title>
        <authorList>
            <person name="Kawano K."/>
            <person name="Sawayama S."/>
            <person name="Nakagawa S."/>
        </authorList>
    </citation>
    <scope>NUCLEOTIDE SEQUENCE [LARGE SCALE GENOMIC DNA]</scope>
    <source>
        <strain evidence="5 6">NKW23</strain>
    </source>
</reference>
<evidence type="ECO:0000313" key="6">
    <source>
        <dbReference type="Proteomes" id="UP001239909"/>
    </source>
</evidence>
<dbReference type="NCBIfam" id="NF037995">
    <property type="entry name" value="TRAP_S1"/>
    <property type="match status" value="1"/>
</dbReference>
<feature type="chain" id="PRO_5046969010" evidence="4">
    <location>
        <begin position="34"/>
        <end position="370"/>
    </location>
</feature>
<comment type="subcellular location">
    <subcellularLocation>
        <location evidence="1">Periplasm</location>
    </subcellularLocation>
</comment>
<proteinExistence type="predicted"/>
<dbReference type="InterPro" id="IPR038404">
    <property type="entry name" value="TRAP_DctP_sf"/>
</dbReference>
<evidence type="ECO:0000256" key="2">
    <source>
        <dbReference type="ARBA" id="ARBA00022729"/>
    </source>
</evidence>
<evidence type="ECO:0000256" key="4">
    <source>
        <dbReference type="SAM" id="SignalP"/>
    </source>
</evidence>
<dbReference type="Gene3D" id="3.40.190.170">
    <property type="entry name" value="Bacterial extracellular solute-binding protein, family 7"/>
    <property type="match status" value="1"/>
</dbReference>
<evidence type="ECO:0000313" key="5">
    <source>
        <dbReference type="EMBL" id="GMG83218.1"/>
    </source>
</evidence>
<dbReference type="EMBL" id="BSYI01000017">
    <property type="protein sequence ID" value="GMG83218.1"/>
    <property type="molecule type" value="Genomic_DNA"/>
</dbReference>
<dbReference type="PANTHER" id="PTHR33376">
    <property type="match status" value="1"/>
</dbReference>
<dbReference type="Pfam" id="PF03480">
    <property type="entry name" value="DctP"/>
    <property type="match status" value="1"/>
</dbReference>
<gene>
    <name evidence="5" type="primary">dctP_1</name>
    <name evidence="5" type="ORF">LNKW23_24310</name>
</gene>
<dbReference type="PROSITE" id="PS51318">
    <property type="entry name" value="TAT"/>
    <property type="match status" value="1"/>
</dbReference>
<keyword evidence="3" id="KW-0574">Periplasm</keyword>
<protein>
    <submittedName>
        <fullName evidence="5">TRAP transporter substrate-binding protein DctP</fullName>
    </submittedName>
</protein>
<dbReference type="InterPro" id="IPR006311">
    <property type="entry name" value="TAT_signal"/>
</dbReference>
<comment type="caution">
    <text evidence="5">The sequence shown here is derived from an EMBL/GenBank/DDBJ whole genome shotgun (WGS) entry which is preliminary data.</text>
</comment>
<evidence type="ECO:0000256" key="1">
    <source>
        <dbReference type="ARBA" id="ARBA00004418"/>
    </source>
</evidence>
<dbReference type="InterPro" id="IPR018389">
    <property type="entry name" value="DctP_fam"/>
</dbReference>
<sequence>MTETTVARGSSRREFLRGSAVAGAATLAAPALATAQGATTTWRVQTAWSGGAGLETFRAWCASIVEKTNGQLAFEPLDPSNGVGGFKIYNAVSEGRFEAGNVFTIYSGQLFPAGDFLSSYPMAMRAPHEFDTFYYGLGGLELARRQFANIGLHYVGPVHHGPNIIHSKKMINRIDDFRGLRMRTPGGMVAELFQAVGAETVSLPGEKIFAALQSGEIDCADYVGPAINYDLGFAKETRFISMGPPGYMSVYQPVDLMDLTVNMAAWQALAPEMQFFLDNEVQAYSNLHHAAIQKADQEAWPKFEEAGTMVTRLSDEDVRLLTKLALPIWMKYAKRDAASTEIFKIQLDYMTSGSLGYVDKVMADFIAADL</sequence>
<keyword evidence="6" id="KW-1185">Reference proteome</keyword>
<feature type="signal peptide" evidence="4">
    <location>
        <begin position="1"/>
        <end position="33"/>
    </location>
</feature>
<dbReference type="PANTHER" id="PTHR33376:SF5">
    <property type="entry name" value="EXTRACYTOPLASMIC SOLUTE RECEPTOR PROTEIN"/>
    <property type="match status" value="1"/>
</dbReference>
<accession>A0ABQ6LPH7</accession>
<dbReference type="RefSeq" id="WP_285672014.1">
    <property type="nucleotide sequence ID" value="NZ_BSYI01000017.1"/>
</dbReference>
<name>A0ABQ6LPH7_9RHOB</name>
<dbReference type="Proteomes" id="UP001239909">
    <property type="component" value="Unassembled WGS sequence"/>
</dbReference>